<reference evidence="1 2" key="1">
    <citation type="submission" date="2020-09" db="EMBL/GenBank/DDBJ databases">
        <authorList>
            <person name="Kim M.K."/>
        </authorList>
    </citation>
    <scope>NUCLEOTIDE SEQUENCE [LARGE SCALE GENOMIC DNA]</scope>
    <source>
        <strain evidence="1 2">BT189</strain>
    </source>
</reference>
<comment type="caution">
    <text evidence="1">The sequence shown here is derived from an EMBL/GenBank/DDBJ whole genome shotgun (WGS) entry which is preliminary data.</text>
</comment>
<evidence type="ECO:0000313" key="2">
    <source>
        <dbReference type="Proteomes" id="UP000606003"/>
    </source>
</evidence>
<organism evidence="1 2">
    <name type="scientific">Hymenobacter armeniacus</name>
    <dbReference type="NCBI Taxonomy" id="2771358"/>
    <lineage>
        <taxon>Bacteria</taxon>
        <taxon>Pseudomonadati</taxon>
        <taxon>Bacteroidota</taxon>
        <taxon>Cytophagia</taxon>
        <taxon>Cytophagales</taxon>
        <taxon>Hymenobacteraceae</taxon>
        <taxon>Hymenobacter</taxon>
    </lineage>
</organism>
<keyword evidence="2" id="KW-1185">Reference proteome</keyword>
<dbReference type="EMBL" id="JACXAC010000002">
    <property type="protein sequence ID" value="MBD2721511.1"/>
    <property type="molecule type" value="Genomic_DNA"/>
</dbReference>
<sequence>MFLLLAALPGRASAQRSFSLLLAGQAHGMQARFADDALVSSRLSLVPQMHRGWGVGTAVSLSPRAALQATVALTSYGLAFKTQRDYRGNRGDYANVASTRQDALEFALVARQHYYKLAHPNRLWFTSVGLDMVYIGSILGISGFSFSGSDPTQLSGPGIVGSLRVNGGNPYRVGLRAGVGHEWALSARHFVAVQALASIGLRDLQRFELRTVVWEQGRTIDPVYYENTVATRFSYVGVQAQYRFQLSKPRASTATAN</sequence>
<name>A0ABR8JRG1_9BACT</name>
<accession>A0ABR8JRG1</accession>
<dbReference type="RefSeq" id="WP_190922792.1">
    <property type="nucleotide sequence ID" value="NZ_JACXAC010000002.1"/>
</dbReference>
<protein>
    <recommendedName>
        <fullName evidence="3">Outer membrane protein beta-barrel domain-containing protein</fullName>
    </recommendedName>
</protein>
<dbReference type="Proteomes" id="UP000606003">
    <property type="component" value="Unassembled WGS sequence"/>
</dbReference>
<proteinExistence type="predicted"/>
<evidence type="ECO:0008006" key="3">
    <source>
        <dbReference type="Google" id="ProtNLM"/>
    </source>
</evidence>
<gene>
    <name evidence="1" type="ORF">IC234_05170</name>
</gene>
<evidence type="ECO:0000313" key="1">
    <source>
        <dbReference type="EMBL" id="MBD2721511.1"/>
    </source>
</evidence>